<name>A0AAW1H3E5_SAPOF</name>
<sequence length="146" mass="17653">MHRRLLTFDRMRRMGLANEDQCPFCVVAIESHEHLFFQCKYGMDCLQLVQLKCGVCLPSTDWEGWWRRTRFRSIIRKKVTGMMLCSLIYLIWWARNVCVQDKIMLKPGWVVQKMRFMVAIRVRKRIPSVKHLRHEFWLRNVLGILL</sequence>
<comment type="caution">
    <text evidence="2">The sequence shown here is derived from an EMBL/GenBank/DDBJ whole genome shotgun (WGS) entry which is preliminary data.</text>
</comment>
<evidence type="ECO:0000313" key="2">
    <source>
        <dbReference type="EMBL" id="KAK9668598.1"/>
    </source>
</evidence>
<dbReference type="EMBL" id="JBDFQZ010000013">
    <property type="protein sequence ID" value="KAK9668598.1"/>
    <property type="molecule type" value="Genomic_DNA"/>
</dbReference>
<feature type="domain" description="Reverse transcriptase zinc-binding" evidence="1">
    <location>
        <begin position="2"/>
        <end position="41"/>
    </location>
</feature>
<evidence type="ECO:0000259" key="1">
    <source>
        <dbReference type="Pfam" id="PF13966"/>
    </source>
</evidence>
<dbReference type="Pfam" id="PF13966">
    <property type="entry name" value="zf-RVT"/>
    <property type="match status" value="1"/>
</dbReference>
<accession>A0AAW1H3E5</accession>
<proteinExistence type="predicted"/>
<dbReference type="InterPro" id="IPR026960">
    <property type="entry name" value="RVT-Znf"/>
</dbReference>
<dbReference type="AlphaFoldDB" id="A0AAW1H3E5"/>
<evidence type="ECO:0000313" key="3">
    <source>
        <dbReference type="Proteomes" id="UP001443914"/>
    </source>
</evidence>
<keyword evidence="3" id="KW-1185">Reference proteome</keyword>
<reference evidence="2" key="1">
    <citation type="submission" date="2024-03" db="EMBL/GenBank/DDBJ databases">
        <title>WGS assembly of Saponaria officinalis var. Norfolk2.</title>
        <authorList>
            <person name="Jenkins J."/>
            <person name="Shu S."/>
            <person name="Grimwood J."/>
            <person name="Barry K."/>
            <person name="Goodstein D."/>
            <person name="Schmutz J."/>
            <person name="Leebens-Mack J."/>
            <person name="Osbourn A."/>
        </authorList>
    </citation>
    <scope>NUCLEOTIDE SEQUENCE [LARGE SCALE GENOMIC DNA]</scope>
    <source>
        <strain evidence="2">JIC</strain>
    </source>
</reference>
<organism evidence="2 3">
    <name type="scientific">Saponaria officinalis</name>
    <name type="common">Common soapwort</name>
    <name type="synonym">Lychnis saponaria</name>
    <dbReference type="NCBI Taxonomy" id="3572"/>
    <lineage>
        <taxon>Eukaryota</taxon>
        <taxon>Viridiplantae</taxon>
        <taxon>Streptophyta</taxon>
        <taxon>Embryophyta</taxon>
        <taxon>Tracheophyta</taxon>
        <taxon>Spermatophyta</taxon>
        <taxon>Magnoliopsida</taxon>
        <taxon>eudicotyledons</taxon>
        <taxon>Gunneridae</taxon>
        <taxon>Pentapetalae</taxon>
        <taxon>Caryophyllales</taxon>
        <taxon>Caryophyllaceae</taxon>
        <taxon>Caryophylleae</taxon>
        <taxon>Saponaria</taxon>
    </lineage>
</organism>
<dbReference type="Proteomes" id="UP001443914">
    <property type="component" value="Unassembled WGS sequence"/>
</dbReference>
<gene>
    <name evidence="2" type="ORF">RND81_13G071100</name>
</gene>
<protein>
    <recommendedName>
        <fullName evidence="1">Reverse transcriptase zinc-binding domain-containing protein</fullName>
    </recommendedName>
</protein>